<dbReference type="Pfam" id="PF05199">
    <property type="entry name" value="GMC_oxred_C"/>
    <property type="match status" value="1"/>
</dbReference>
<dbReference type="SUPFAM" id="SSF54373">
    <property type="entry name" value="FAD-linked reductases, C-terminal domain"/>
    <property type="match status" value="1"/>
</dbReference>
<evidence type="ECO:0000256" key="2">
    <source>
        <dbReference type="ARBA" id="ARBA00010790"/>
    </source>
</evidence>
<dbReference type="Proteomes" id="UP000236447">
    <property type="component" value="Plasmid pP88_c"/>
</dbReference>
<keyword evidence="9" id="KW-0614">Plasmid</keyword>
<evidence type="ECO:0000256" key="5">
    <source>
        <dbReference type="PIRSR" id="PIRSR000137-2"/>
    </source>
</evidence>
<dbReference type="Gene3D" id="3.50.50.60">
    <property type="entry name" value="FAD/NAD(P)-binding domain"/>
    <property type="match status" value="1"/>
</dbReference>
<comment type="cofactor">
    <cofactor evidence="1 5">
        <name>FAD</name>
        <dbReference type="ChEBI" id="CHEBI:57692"/>
    </cofactor>
</comment>
<proteinExistence type="inferred from homology"/>
<feature type="domain" description="Glucose-methanol-choline oxidoreductase N-terminal" evidence="7">
    <location>
        <begin position="148"/>
        <end position="171"/>
    </location>
</feature>
<dbReference type="InterPro" id="IPR000172">
    <property type="entry name" value="GMC_OxRdtase_N"/>
</dbReference>
<evidence type="ECO:0000313" key="9">
    <source>
        <dbReference type="EMBL" id="AUR01634.1"/>
    </source>
</evidence>
<dbReference type="Gene3D" id="3.30.560.10">
    <property type="entry name" value="Glucose Oxidase, domain 3"/>
    <property type="match status" value="1"/>
</dbReference>
<dbReference type="GO" id="GO:0050660">
    <property type="term" value="F:flavin adenine dinucleotide binding"/>
    <property type="evidence" value="ECO:0007669"/>
    <property type="project" value="InterPro"/>
</dbReference>
<dbReference type="PROSITE" id="PS51318">
    <property type="entry name" value="TAT"/>
    <property type="match status" value="1"/>
</dbReference>
<dbReference type="InterPro" id="IPR036188">
    <property type="entry name" value="FAD/NAD-bd_sf"/>
</dbReference>
<evidence type="ECO:0000313" key="10">
    <source>
        <dbReference type="Proteomes" id="UP000236447"/>
    </source>
</evidence>
<reference evidence="9 10" key="1">
    <citation type="journal article" date="2017" name="Front. Microbiol.">
        <title>Phaeobacter piscinae sp. nov., a species of the Roseobacter group and potential aquaculture probiont.</title>
        <authorList>
            <person name="Sonnenschein E.C."/>
            <person name="Phippen C.B.W."/>
            <person name="Nielsen K.F."/>
            <person name="Mateiu R.V."/>
            <person name="Melchiorsen J."/>
            <person name="Gram L."/>
            <person name="Overmann J."/>
            <person name="Freese H.M."/>
        </authorList>
    </citation>
    <scope>NUCLEOTIDE SEQUENCE [LARGE SCALE GENOMIC DNA]</scope>
    <source>
        <strain evidence="9 10">P88</strain>
        <plasmid evidence="10">pp88_c</plasmid>
    </source>
</reference>
<geneLocation type="plasmid" evidence="10">
    <name>pp88_c</name>
</geneLocation>
<dbReference type="InterPro" id="IPR006311">
    <property type="entry name" value="TAT_signal"/>
</dbReference>
<keyword evidence="4 5" id="KW-0274">FAD</keyword>
<gene>
    <name evidence="9" type="primary">betA_3</name>
    <name evidence="9" type="ORF">PhaeoP88_04322</name>
</gene>
<protein>
    <submittedName>
        <fullName evidence="9">Choline dehydrogenase BetA</fullName>
        <ecNumber evidence="9">1.1.99.1</ecNumber>
    </submittedName>
</protein>
<evidence type="ECO:0000256" key="1">
    <source>
        <dbReference type="ARBA" id="ARBA00001974"/>
    </source>
</evidence>
<evidence type="ECO:0000259" key="8">
    <source>
        <dbReference type="PROSITE" id="PS00624"/>
    </source>
</evidence>
<evidence type="ECO:0000259" key="7">
    <source>
        <dbReference type="PROSITE" id="PS00623"/>
    </source>
</evidence>
<dbReference type="PANTHER" id="PTHR11552:SF147">
    <property type="entry name" value="CHOLINE DEHYDROGENASE, MITOCHONDRIAL"/>
    <property type="match status" value="1"/>
</dbReference>
<evidence type="ECO:0000256" key="4">
    <source>
        <dbReference type="ARBA" id="ARBA00022827"/>
    </source>
</evidence>
<comment type="similarity">
    <text evidence="2 6">Belongs to the GMC oxidoreductase family.</text>
</comment>
<dbReference type="InterPro" id="IPR012132">
    <property type="entry name" value="GMC_OxRdtase"/>
</dbReference>
<name>A0A2I7KGE3_9RHOB</name>
<dbReference type="PIRSF" id="PIRSF000137">
    <property type="entry name" value="Alcohol_oxidase"/>
    <property type="match status" value="1"/>
</dbReference>
<keyword evidence="3 6" id="KW-0285">Flavoprotein</keyword>
<dbReference type="SUPFAM" id="SSF51905">
    <property type="entry name" value="FAD/NAD(P)-binding domain"/>
    <property type="match status" value="1"/>
</dbReference>
<feature type="binding site" evidence="5">
    <location>
        <position position="150"/>
    </location>
    <ligand>
        <name>FAD</name>
        <dbReference type="ChEBI" id="CHEBI:57692"/>
    </ligand>
</feature>
<feature type="domain" description="Glucose-methanol-choline oxidoreductase N-terminal" evidence="8">
    <location>
        <begin position="325"/>
        <end position="339"/>
    </location>
</feature>
<reference evidence="9 10" key="2">
    <citation type="journal article" date="2017" name="Genome Biol. Evol.">
        <title>Trajectories and Drivers of Genome Evolution in Surface-Associated Marine Phaeobacter.</title>
        <authorList>
            <person name="Freese H.M."/>
            <person name="Sikorski J."/>
            <person name="Bunk B."/>
            <person name="Scheuner C."/>
            <person name="Meier-Kolthoff J.P."/>
            <person name="Sproer C."/>
            <person name="Gram L."/>
            <person name="Overmann J."/>
        </authorList>
    </citation>
    <scope>NUCLEOTIDE SEQUENCE [LARGE SCALE GENOMIC DNA]</scope>
    <source>
        <strain evidence="9 10">P88</strain>
        <plasmid evidence="10">pp88_c</plasmid>
    </source>
</reference>
<dbReference type="EC" id="1.1.99.1" evidence="9"/>
<dbReference type="Pfam" id="PF00732">
    <property type="entry name" value="GMC_oxred_N"/>
    <property type="match status" value="1"/>
</dbReference>
<dbReference type="EMBL" id="CP010728">
    <property type="protein sequence ID" value="AUR01634.1"/>
    <property type="molecule type" value="Genomic_DNA"/>
</dbReference>
<dbReference type="AlphaFoldDB" id="A0A2I7KGE3"/>
<dbReference type="PROSITE" id="PS00624">
    <property type="entry name" value="GMC_OXRED_2"/>
    <property type="match status" value="1"/>
</dbReference>
<dbReference type="RefSeq" id="WP_102884679.1">
    <property type="nucleotide sequence ID" value="NZ_CP010728.1"/>
</dbReference>
<accession>A0A2I7KGE3</accession>
<dbReference type="InterPro" id="IPR007867">
    <property type="entry name" value="GMC_OxRtase_C"/>
</dbReference>
<organism evidence="9 10">
    <name type="scientific">Phaeobacter inhibens</name>
    <dbReference type="NCBI Taxonomy" id="221822"/>
    <lineage>
        <taxon>Bacteria</taxon>
        <taxon>Pseudomonadati</taxon>
        <taxon>Pseudomonadota</taxon>
        <taxon>Alphaproteobacteria</taxon>
        <taxon>Rhodobacterales</taxon>
        <taxon>Roseobacteraceae</taxon>
        <taxon>Phaeobacter</taxon>
    </lineage>
</organism>
<evidence type="ECO:0000256" key="6">
    <source>
        <dbReference type="RuleBase" id="RU003968"/>
    </source>
</evidence>
<dbReference type="PANTHER" id="PTHR11552">
    <property type="entry name" value="GLUCOSE-METHANOL-CHOLINE GMC OXIDOREDUCTASE"/>
    <property type="match status" value="1"/>
</dbReference>
<dbReference type="GO" id="GO:0008812">
    <property type="term" value="F:choline dehydrogenase activity"/>
    <property type="evidence" value="ECO:0007669"/>
    <property type="project" value="UniProtKB-EC"/>
</dbReference>
<feature type="binding site" evidence="5">
    <location>
        <position position="517"/>
    </location>
    <ligand>
        <name>substrate</name>
    </ligand>
</feature>
<feature type="binding site" evidence="5">
    <location>
        <position position="290"/>
    </location>
    <ligand>
        <name>FAD</name>
        <dbReference type="ChEBI" id="CHEBI:57692"/>
    </ligand>
</feature>
<evidence type="ECO:0000256" key="3">
    <source>
        <dbReference type="ARBA" id="ARBA00022630"/>
    </source>
</evidence>
<keyword evidence="9" id="KW-0560">Oxidoreductase</keyword>
<sequence>MKPIITGALAAGDRLNVLETALVHGKLGRRNFIKMAVATGAISLLGAQARAQELGDAAITQRYNAQNLKSSYDYIVIGSGSAGAVVAGRLAAESDASVLVLEAGDTDQLDAVLNPLMWGSNIRSERDWNYSSTASDGVNGRELILPMGKVVGGGSSINVMIWARGHKNDFDFWAAEADDDAWNYDNVLDIYRRIEDWQGAPDEVRRGTGGNVYVTPCQDPSAVAPAFLAGCESVGIPKFDDMNGALMEGDGGCAIANVRIKDGQRLNVPSAYLWEALKRPNITLLTGAHVQRLDLDGTTVTGVTFTKNGQTHSVQASSRVVLSAGAINTPKILMQSGIGPAAHLADHGITVKSDLKGVGQNFQDHILAAGVVFEYPDGAALPPHNSAAEATFFWKSDSSLDTPDLQPFQIEVPFASEVTGPQYAPPASSWSIAPGLVRPESRGQVTLTGANPDDPVQIDANFLSEARDMKALVHCIELCREIGHSDAMSEFVKREVMPGAVTGEDMKNFARNAAGTYYHESCTAKMGTDDMSVVNGQLSVYGIENLSIADASIMPRVTTGNTMAPTVIIGERMADILLR</sequence>
<dbReference type="PROSITE" id="PS00623">
    <property type="entry name" value="GMC_OXRED_1"/>
    <property type="match status" value="1"/>
</dbReference>